<evidence type="ECO:0000313" key="1">
    <source>
        <dbReference type="EMBL" id="OCT52838.1"/>
    </source>
</evidence>
<dbReference type="AlphaFoldDB" id="A0A1C1CWN3"/>
<sequence length="136" mass="15199">MTDRCGCTRKYTLQPDLLDRTELIKDGCLKLRRRYEMGPQQILLVTHFGKAAAELQPRLPDVLWILTPCQYTRRDGLAERRMSLWSSPVPRAPTQTTAQPSISFASLQKQAGRTGLELPGDMQCIASHGGTLGSTR</sequence>
<comment type="caution">
    <text evidence="1">The sequence shown here is derived from an EMBL/GenBank/DDBJ whole genome shotgun (WGS) entry which is preliminary data.</text>
</comment>
<protein>
    <submittedName>
        <fullName evidence="1">Uncharacterized protein</fullName>
    </submittedName>
</protein>
<name>A0A1C1CWN3_9EURO</name>
<organism evidence="1 2">
    <name type="scientific">Cladophialophora carrionii</name>
    <dbReference type="NCBI Taxonomy" id="86049"/>
    <lineage>
        <taxon>Eukaryota</taxon>
        <taxon>Fungi</taxon>
        <taxon>Dikarya</taxon>
        <taxon>Ascomycota</taxon>
        <taxon>Pezizomycotina</taxon>
        <taxon>Eurotiomycetes</taxon>
        <taxon>Chaetothyriomycetidae</taxon>
        <taxon>Chaetothyriales</taxon>
        <taxon>Herpotrichiellaceae</taxon>
        <taxon>Cladophialophora</taxon>
    </lineage>
</organism>
<proteinExistence type="predicted"/>
<gene>
    <name evidence="1" type="ORF">CLCR_10993</name>
</gene>
<dbReference type="EMBL" id="LGRB01000008">
    <property type="protein sequence ID" value="OCT52838.1"/>
    <property type="molecule type" value="Genomic_DNA"/>
</dbReference>
<evidence type="ECO:0000313" key="2">
    <source>
        <dbReference type="Proteomes" id="UP000094526"/>
    </source>
</evidence>
<accession>A0A1C1CWN3</accession>
<reference evidence="2" key="1">
    <citation type="submission" date="2015-07" db="EMBL/GenBank/DDBJ databases">
        <authorList>
            <person name="Teixeira M.M."/>
            <person name="Souza R.C."/>
            <person name="Almeida L.G."/>
            <person name="Vicente V.A."/>
            <person name="de Hoog S."/>
            <person name="Bocca A.L."/>
            <person name="de Almeida S.R."/>
            <person name="Vasconcelos A.T."/>
            <person name="Felipe M.S."/>
        </authorList>
    </citation>
    <scope>NUCLEOTIDE SEQUENCE [LARGE SCALE GENOMIC DNA]</scope>
    <source>
        <strain evidence="2">KSF</strain>
    </source>
</reference>
<dbReference type="Proteomes" id="UP000094526">
    <property type="component" value="Unassembled WGS sequence"/>
</dbReference>
<dbReference type="VEuPathDB" id="FungiDB:CLCR_10993"/>
<keyword evidence="2" id="KW-1185">Reference proteome</keyword>